<keyword evidence="1" id="KW-0812">Transmembrane</keyword>
<protein>
    <submittedName>
        <fullName evidence="2">Uncharacterized protein</fullName>
    </submittedName>
</protein>
<organism evidence="2 3">
    <name type="scientific">Pristionchus fissidentatus</name>
    <dbReference type="NCBI Taxonomy" id="1538716"/>
    <lineage>
        <taxon>Eukaryota</taxon>
        <taxon>Metazoa</taxon>
        <taxon>Ecdysozoa</taxon>
        <taxon>Nematoda</taxon>
        <taxon>Chromadorea</taxon>
        <taxon>Rhabditida</taxon>
        <taxon>Rhabditina</taxon>
        <taxon>Diplogasteromorpha</taxon>
        <taxon>Diplogasteroidea</taxon>
        <taxon>Neodiplogasteridae</taxon>
        <taxon>Pristionchus</taxon>
    </lineage>
</organism>
<gene>
    <name evidence="2" type="ORF">PFISCL1PPCAC_18458</name>
</gene>
<keyword evidence="1" id="KW-0472">Membrane</keyword>
<feature type="transmembrane region" description="Helical" evidence="1">
    <location>
        <begin position="153"/>
        <end position="173"/>
    </location>
</feature>
<feature type="transmembrane region" description="Helical" evidence="1">
    <location>
        <begin position="40"/>
        <end position="59"/>
    </location>
</feature>
<evidence type="ECO:0000313" key="2">
    <source>
        <dbReference type="EMBL" id="GMT27161.1"/>
    </source>
</evidence>
<feature type="transmembrane region" description="Helical" evidence="1">
    <location>
        <begin position="66"/>
        <end position="85"/>
    </location>
</feature>
<feature type="transmembrane region" description="Helical" evidence="1">
    <location>
        <begin position="12"/>
        <end position="34"/>
    </location>
</feature>
<reference evidence="2" key="1">
    <citation type="submission" date="2023-10" db="EMBL/GenBank/DDBJ databases">
        <title>Genome assembly of Pristionchus species.</title>
        <authorList>
            <person name="Yoshida K."/>
            <person name="Sommer R.J."/>
        </authorList>
    </citation>
    <scope>NUCLEOTIDE SEQUENCE</scope>
    <source>
        <strain evidence="2">RS5133</strain>
    </source>
</reference>
<dbReference type="AlphaFoldDB" id="A0AAV5W5Q8"/>
<sequence length="196" mass="21473">CMNCITIDYTFLFFVCAVMQCVALIASALCAQFWPMGYPSAIVALILFSIGQMWSLIAINNKVTNHWTAIAGLLFAIAVMARTVAMEVPLGFHVKEALRFTVLLSLLTLFLCAAISMKPREAFGGIFIFMITIVVFIGIWLHGVILRQSLGDVIGTCYLGCAFFVVVVTVATIRSDVAAKNAARGQVRQIRQQQQA</sequence>
<feature type="non-terminal residue" evidence="2">
    <location>
        <position position="1"/>
    </location>
</feature>
<keyword evidence="3" id="KW-1185">Reference proteome</keyword>
<proteinExistence type="predicted"/>
<evidence type="ECO:0000256" key="1">
    <source>
        <dbReference type="SAM" id="Phobius"/>
    </source>
</evidence>
<comment type="caution">
    <text evidence="2">The sequence shown here is derived from an EMBL/GenBank/DDBJ whole genome shotgun (WGS) entry which is preliminary data.</text>
</comment>
<feature type="transmembrane region" description="Helical" evidence="1">
    <location>
        <begin position="122"/>
        <end position="141"/>
    </location>
</feature>
<keyword evidence="1" id="KW-1133">Transmembrane helix</keyword>
<dbReference type="EMBL" id="BTSY01000005">
    <property type="protein sequence ID" value="GMT27161.1"/>
    <property type="molecule type" value="Genomic_DNA"/>
</dbReference>
<feature type="non-terminal residue" evidence="2">
    <location>
        <position position="196"/>
    </location>
</feature>
<dbReference type="Proteomes" id="UP001432322">
    <property type="component" value="Unassembled WGS sequence"/>
</dbReference>
<feature type="transmembrane region" description="Helical" evidence="1">
    <location>
        <begin position="97"/>
        <end position="115"/>
    </location>
</feature>
<name>A0AAV5W5Q8_9BILA</name>
<accession>A0AAV5W5Q8</accession>
<evidence type="ECO:0000313" key="3">
    <source>
        <dbReference type="Proteomes" id="UP001432322"/>
    </source>
</evidence>